<evidence type="ECO:0000256" key="1">
    <source>
        <dbReference type="SAM" id="SignalP"/>
    </source>
</evidence>
<reference evidence="2 3" key="1">
    <citation type="submission" date="2019-11" db="EMBL/GenBank/DDBJ databases">
        <title>Novel Deefgea species.</title>
        <authorList>
            <person name="Han J.-H."/>
        </authorList>
    </citation>
    <scope>NUCLEOTIDE SEQUENCE [LARGE SCALE GENOMIC DNA]</scope>
    <source>
        <strain evidence="2 3">LMG 24817</strain>
    </source>
</reference>
<keyword evidence="3" id="KW-1185">Reference proteome</keyword>
<dbReference type="Proteomes" id="UP001195660">
    <property type="component" value="Unassembled WGS sequence"/>
</dbReference>
<feature type="chain" id="PRO_5047250592" evidence="1">
    <location>
        <begin position="22"/>
        <end position="141"/>
    </location>
</feature>
<sequence>MKKSLTILALALGFSTAFTVAGTEVKDGIVKKDDCKLLENDAKIILSKNVSAAFACDEAAATITFGTCSSSGSRGPAKFKCSNSAAPNETPKWNIEGCTEEGKEIEVTGYKGFTLSSKGGSMGAIEFPKPCSGADLAGAVK</sequence>
<dbReference type="RefSeq" id="WP_203571851.1">
    <property type="nucleotide sequence ID" value="NZ_WOFE01000008.1"/>
</dbReference>
<dbReference type="EMBL" id="WOFE01000008">
    <property type="protein sequence ID" value="MBM5572520.1"/>
    <property type="molecule type" value="Genomic_DNA"/>
</dbReference>
<name>A0ABS2CEE1_9NEIS</name>
<evidence type="ECO:0000313" key="3">
    <source>
        <dbReference type="Proteomes" id="UP001195660"/>
    </source>
</evidence>
<gene>
    <name evidence="2" type="ORF">GM173_13165</name>
</gene>
<accession>A0ABS2CEE1</accession>
<proteinExistence type="predicted"/>
<protein>
    <submittedName>
        <fullName evidence="2">Uncharacterized protein</fullName>
    </submittedName>
</protein>
<feature type="signal peptide" evidence="1">
    <location>
        <begin position="1"/>
        <end position="21"/>
    </location>
</feature>
<keyword evidence="1" id="KW-0732">Signal</keyword>
<comment type="caution">
    <text evidence="2">The sequence shown here is derived from an EMBL/GenBank/DDBJ whole genome shotgun (WGS) entry which is preliminary data.</text>
</comment>
<organism evidence="2 3">
    <name type="scientific">Deefgea chitinilytica</name>
    <dbReference type="NCBI Taxonomy" id="570276"/>
    <lineage>
        <taxon>Bacteria</taxon>
        <taxon>Pseudomonadati</taxon>
        <taxon>Pseudomonadota</taxon>
        <taxon>Betaproteobacteria</taxon>
        <taxon>Neisseriales</taxon>
        <taxon>Chitinibacteraceae</taxon>
        <taxon>Deefgea</taxon>
    </lineage>
</organism>
<evidence type="ECO:0000313" key="2">
    <source>
        <dbReference type="EMBL" id="MBM5572520.1"/>
    </source>
</evidence>